<evidence type="ECO:0000256" key="4">
    <source>
        <dbReference type="PROSITE-ProRule" id="PRU00134"/>
    </source>
</evidence>
<dbReference type="InterPro" id="IPR002893">
    <property type="entry name" value="Znf_MYND"/>
</dbReference>
<feature type="non-terminal residue" evidence="6">
    <location>
        <position position="1"/>
    </location>
</feature>
<gene>
    <name evidence="6" type="ORF">R3P38DRAFT_2542958</name>
</gene>
<keyword evidence="1" id="KW-0479">Metal-binding</keyword>
<dbReference type="EMBL" id="JAWWNJ010000052">
    <property type="protein sequence ID" value="KAK7016081.1"/>
    <property type="molecule type" value="Genomic_DNA"/>
</dbReference>
<accession>A0AAW0ATW6</accession>
<sequence>KFCSMGGCPGTRNLRQCAKCKTVYYCSKECQRSHWLFHKSVCNHNIKAWTVRGNTEGQEPFLQKNLRHWVIRFQTTLLATCIRALNLKSDWDRLDQVGLVISGEPRPHPHPGSRWRITAADVCSNDEITEILQEAGLWEQYRDEIFPLHNAARERLRNDSRERWDYVYALTFAANDGKDKFEGEHSPTFRFTPFDVGRGVVDALPNEFFEVDWLQDLRSRIEEDRPMNNVPFAI</sequence>
<reference evidence="6 7" key="1">
    <citation type="journal article" date="2024" name="J Genomics">
        <title>Draft genome sequencing and assembly of Favolaschia claudopus CIRM-BRFM 2984 isolated from oak limbs.</title>
        <authorList>
            <person name="Navarro D."/>
            <person name="Drula E."/>
            <person name="Chaduli D."/>
            <person name="Cazenave R."/>
            <person name="Ahrendt S."/>
            <person name="Wang J."/>
            <person name="Lipzen A."/>
            <person name="Daum C."/>
            <person name="Barry K."/>
            <person name="Grigoriev I.V."/>
            <person name="Favel A."/>
            <person name="Rosso M.N."/>
            <person name="Martin F."/>
        </authorList>
    </citation>
    <scope>NUCLEOTIDE SEQUENCE [LARGE SCALE GENOMIC DNA]</scope>
    <source>
        <strain evidence="6 7">CIRM-BRFM 2984</strain>
    </source>
</reference>
<evidence type="ECO:0000256" key="3">
    <source>
        <dbReference type="ARBA" id="ARBA00022833"/>
    </source>
</evidence>
<dbReference type="Gene3D" id="6.10.140.2220">
    <property type="match status" value="1"/>
</dbReference>
<dbReference type="AlphaFoldDB" id="A0AAW0ATW6"/>
<evidence type="ECO:0000256" key="1">
    <source>
        <dbReference type="ARBA" id="ARBA00022723"/>
    </source>
</evidence>
<keyword evidence="3" id="KW-0862">Zinc</keyword>
<feature type="domain" description="MYND-type" evidence="5">
    <location>
        <begin position="3"/>
        <end position="42"/>
    </location>
</feature>
<evidence type="ECO:0000256" key="2">
    <source>
        <dbReference type="ARBA" id="ARBA00022771"/>
    </source>
</evidence>
<keyword evidence="2 4" id="KW-0863">Zinc-finger</keyword>
<dbReference type="Proteomes" id="UP001362999">
    <property type="component" value="Unassembled WGS sequence"/>
</dbReference>
<evidence type="ECO:0000259" key="5">
    <source>
        <dbReference type="PROSITE" id="PS50865"/>
    </source>
</evidence>
<proteinExistence type="predicted"/>
<evidence type="ECO:0000313" key="7">
    <source>
        <dbReference type="Proteomes" id="UP001362999"/>
    </source>
</evidence>
<keyword evidence="7" id="KW-1185">Reference proteome</keyword>
<organism evidence="6 7">
    <name type="scientific">Favolaschia claudopus</name>
    <dbReference type="NCBI Taxonomy" id="2862362"/>
    <lineage>
        <taxon>Eukaryota</taxon>
        <taxon>Fungi</taxon>
        <taxon>Dikarya</taxon>
        <taxon>Basidiomycota</taxon>
        <taxon>Agaricomycotina</taxon>
        <taxon>Agaricomycetes</taxon>
        <taxon>Agaricomycetidae</taxon>
        <taxon>Agaricales</taxon>
        <taxon>Marasmiineae</taxon>
        <taxon>Mycenaceae</taxon>
        <taxon>Favolaschia</taxon>
    </lineage>
</organism>
<dbReference type="PROSITE" id="PS50865">
    <property type="entry name" value="ZF_MYND_2"/>
    <property type="match status" value="1"/>
</dbReference>
<dbReference type="SUPFAM" id="SSF144232">
    <property type="entry name" value="HIT/MYND zinc finger-like"/>
    <property type="match status" value="1"/>
</dbReference>
<dbReference type="GO" id="GO:0008270">
    <property type="term" value="F:zinc ion binding"/>
    <property type="evidence" value="ECO:0007669"/>
    <property type="project" value="UniProtKB-KW"/>
</dbReference>
<comment type="caution">
    <text evidence="6">The sequence shown here is derived from an EMBL/GenBank/DDBJ whole genome shotgun (WGS) entry which is preliminary data.</text>
</comment>
<dbReference type="Pfam" id="PF01753">
    <property type="entry name" value="zf-MYND"/>
    <property type="match status" value="1"/>
</dbReference>
<name>A0AAW0ATW6_9AGAR</name>
<evidence type="ECO:0000313" key="6">
    <source>
        <dbReference type="EMBL" id="KAK7016081.1"/>
    </source>
</evidence>
<dbReference type="PROSITE" id="PS01360">
    <property type="entry name" value="ZF_MYND_1"/>
    <property type="match status" value="1"/>
</dbReference>
<protein>
    <submittedName>
        <fullName evidence="6">MYND-type domain-containing protein</fullName>
    </submittedName>
</protein>